<dbReference type="Proteomes" id="UP000824118">
    <property type="component" value="Unassembled WGS sequence"/>
</dbReference>
<reference evidence="9" key="1">
    <citation type="submission" date="2020-10" db="EMBL/GenBank/DDBJ databases">
        <authorList>
            <person name="Gilroy R."/>
        </authorList>
    </citation>
    <scope>NUCLEOTIDE SEQUENCE</scope>
    <source>
        <strain evidence="9">ChiGjej1B1-1684</strain>
    </source>
</reference>
<dbReference type="AlphaFoldDB" id="A0A9D1LX56"/>
<evidence type="ECO:0000256" key="4">
    <source>
        <dbReference type="PIRSR" id="PIRSR606225-1"/>
    </source>
</evidence>
<protein>
    <recommendedName>
        <fullName evidence="6">Pseudouridine synthase</fullName>
        <ecNumber evidence="6">5.4.99.-</ecNumber>
    </recommendedName>
</protein>
<gene>
    <name evidence="9" type="ORF">IAD22_00960</name>
</gene>
<proteinExistence type="inferred from homology"/>
<dbReference type="Pfam" id="PF00849">
    <property type="entry name" value="PseudoU_synth_2"/>
    <property type="match status" value="1"/>
</dbReference>
<dbReference type="PANTHER" id="PTHR21600">
    <property type="entry name" value="MITOCHONDRIAL RNA PSEUDOURIDINE SYNTHASE"/>
    <property type="match status" value="1"/>
</dbReference>
<dbReference type="GO" id="GO:0009982">
    <property type="term" value="F:pseudouridine synthase activity"/>
    <property type="evidence" value="ECO:0007669"/>
    <property type="project" value="InterPro"/>
</dbReference>
<dbReference type="InterPro" id="IPR036986">
    <property type="entry name" value="S4_RNA-bd_sf"/>
</dbReference>
<dbReference type="CDD" id="cd02869">
    <property type="entry name" value="PseudoU_synth_RluA_like"/>
    <property type="match status" value="1"/>
</dbReference>
<evidence type="ECO:0000313" key="10">
    <source>
        <dbReference type="Proteomes" id="UP000824118"/>
    </source>
</evidence>
<evidence type="ECO:0000256" key="2">
    <source>
        <dbReference type="ARBA" id="ARBA00010876"/>
    </source>
</evidence>
<organism evidence="9 10">
    <name type="scientific">Candidatus Limousia pullorum</name>
    <dbReference type="NCBI Taxonomy" id="2840860"/>
    <lineage>
        <taxon>Bacteria</taxon>
        <taxon>Bacillati</taxon>
        <taxon>Bacillota</taxon>
        <taxon>Clostridia</taxon>
        <taxon>Eubacteriales</taxon>
        <taxon>Oscillospiraceae</taxon>
        <taxon>Oscillospiraceae incertae sedis</taxon>
        <taxon>Candidatus Limousia</taxon>
    </lineage>
</organism>
<dbReference type="EC" id="5.4.99.-" evidence="6"/>
<dbReference type="InterPro" id="IPR006145">
    <property type="entry name" value="PsdUridine_synth_RsuA/RluA"/>
</dbReference>
<feature type="domain" description="Pseudouridine synthase RsuA/RluA-like" evidence="8">
    <location>
        <begin position="93"/>
        <end position="254"/>
    </location>
</feature>
<dbReference type="NCBIfam" id="TIGR00005">
    <property type="entry name" value="rluA_subfam"/>
    <property type="match status" value="1"/>
</dbReference>
<keyword evidence="5" id="KW-0694">RNA-binding</keyword>
<name>A0A9D1LX56_9FIRM</name>
<dbReference type="SUPFAM" id="SSF55120">
    <property type="entry name" value="Pseudouridine synthase"/>
    <property type="match status" value="1"/>
</dbReference>
<dbReference type="CDD" id="cd00165">
    <property type="entry name" value="S4"/>
    <property type="match status" value="1"/>
</dbReference>
<feature type="compositionally biased region" description="Basic residues" evidence="7">
    <location>
        <begin position="345"/>
        <end position="361"/>
    </location>
</feature>
<dbReference type="PROSITE" id="PS50889">
    <property type="entry name" value="S4"/>
    <property type="match status" value="1"/>
</dbReference>
<dbReference type="InterPro" id="IPR006225">
    <property type="entry name" value="PsdUridine_synth_RluC/D"/>
</dbReference>
<comment type="catalytic activity">
    <reaction evidence="1 6">
        <text>a uridine in RNA = a pseudouridine in RNA</text>
        <dbReference type="Rhea" id="RHEA:48348"/>
        <dbReference type="Rhea" id="RHEA-COMP:12068"/>
        <dbReference type="Rhea" id="RHEA-COMP:12069"/>
        <dbReference type="ChEBI" id="CHEBI:65314"/>
        <dbReference type="ChEBI" id="CHEBI:65315"/>
    </reaction>
</comment>
<dbReference type="InterPro" id="IPR050188">
    <property type="entry name" value="RluA_PseudoU_synthase"/>
</dbReference>
<evidence type="ECO:0000256" key="3">
    <source>
        <dbReference type="ARBA" id="ARBA00023235"/>
    </source>
</evidence>
<feature type="region of interest" description="Disordered" evidence="7">
    <location>
        <begin position="324"/>
        <end position="361"/>
    </location>
</feature>
<feature type="active site" evidence="4">
    <location>
        <position position="147"/>
    </location>
</feature>
<feature type="compositionally biased region" description="Polar residues" evidence="7">
    <location>
        <begin position="328"/>
        <end position="344"/>
    </location>
</feature>
<evidence type="ECO:0000256" key="1">
    <source>
        <dbReference type="ARBA" id="ARBA00000073"/>
    </source>
</evidence>
<evidence type="ECO:0000256" key="6">
    <source>
        <dbReference type="RuleBase" id="RU362028"/>
    </source>
</evidence>
<dbReference type="Gene3D" id="3.10.290.10">
    <property type="entry name" value="RNA-binding S4 domain"/>
    <property type="match status" value="1"/>
</dbReference>
<sequence>MRTIEINKNDSGQRLDKFLTKRFKTMPLPLMYKYIRTKYIKLNGKKCEISSRLKEGDVLTLYIKDEFFDAPVYDSYDFLKAPSKLSIVYEDENILLVDKQPGLIVHQDENYHFDSLISRIQHYLYDKGEYDPKDENSFVPALVNRIDRNTGGIVIAAKNAESLRILNQKMKSRELEKYYLCLVFGTLKKKEDLLIDYLEKNESQNRVYVLKKPTENSKTIKTKYKVLDEQRGLSLVEVELLTGRTHQIRAHMASIGHPLAGDGKYGLNAQNRALGLTRQALYSYKLVFKFETDGGILSYLDGKEFSVKTIWFAKNGKIDFTPFENMKTLPSSKENSSKKSAPKSQKNKNYKKTDNRKKPRK</sequence>
<evidence type="ECO:0000259" key="8">
    <source>
        <dbReference type="Pfam" id="PF00849"/>
    </source>
</evidence>
<dbReference type="GO" id="GO:0140098">
    <property type="term" value="F:catalytic activity, acting on RNA"/>
    <property type="evidence" value="ECO:0007669"/>
    <property type="project" value="UniProtKB-ARBA"/>
</dbReference>
<dbReference type="Gene3D" id="3.30.2350.10">
    <property type="entry name" value="Pseudouridine synthase"/>
    <property type="match status" value="1"/>
</dbReference>
<dbReference type="GO" id="GO:0000455">
    <property type="term" value="P:enzyme-directed rRNA pseudouridine synthesis"/>
    <property type="evidence" value="ECO:0007669"/>
    <property type="project" value="TreeGrafter"/>
</dbReference>
<evidence type="ECO:0000256" key="7">
    <source>
        <dbReference type="SAM" id="MobiDB-lite"/>
    </source>
</evidence>
<evidence type="ECO:0000256" key="5">
    <source>
        <dbReference type="PROSITE-ProRule" id="PRU00182"/>
    </source>
</evidence>
<comment type="function">
    <text evidence="6">Responsible for synthesis of pseudouridine from uracil.</text>
</comment>
<keyword evidence="3 6" id="KW-0413">Isomerase</keyword>
<dbReference type="InterPro" id="IPR020103">
    <property type="entry name" value="PsdUridine_synth_cat_dom_sf"/>
</dbReference>
<comment type="similarity">
    <text evidence="2 6">Belongs to the pseudouridine synthase RluA family.</text>
</comment>
<dbReference type="PANTHER" id="PTHR21600:SF44">
    <property type="entry name" value="RIBOSOMAL LARGE SUBUNIT PSEUDOURIDINE SYNTHASE D"/>
    <property type="match status" value="1"/>
</dbReference>
<comment type="caution">
    <text evidence="9">The sequence shown here is derived from an EMBL/GenBank/DDBJ whole genome shotgun (WGS) entry which is preliminary data.</text>
</comment>
<dbReference type="SUPFAM" id="SSF55174">
    <property type="entry name" value="Alpha-L RNA-binding motif"/>
    <property type="match status" value="1"/>
</dbReference>
<reference evidence="9" key="2">
    <citation type="journal article" date="2021" name="PeerJ">
        <title>Extensive microbial diversity within the chicken gut microbiome revealed by metagenomics and culture.</title>
        <authorList>
            <person name="Gilroy R."/>
            <person name="Ravi A."/>
            <person name="Getino M."/>
            <person name="Pursley I."/>
            <person name="Horton D.L."/>
            <person name="Alikhan N.F."/>
            <person name="Baker D."/>
            <person name="Gharbi K."/>
            <person name="Hall N."/>
            <person name="Watson M."/>
            <person name="Adriaenssens E.M."/>
            <person name="Foster-Nyarko E."/>
            <person name="Jarju S."/>
            <person name="Secka A."/>
            <person name="Antonio M."/>
            <person name="Oren A."/>
            <person name="Chaudhuri R.R."/>
            <person name="La Ragione R."/>
            <person name="Hildebrand F."/>
            <person name="Pallen M.J."/>
        </authorList>
    </citation>
    <scope>NUCLEOTIDE SEQUENCE</scope>
    <source>
        <strain evidence="9">ChiGjej1B1-1684</strain>
    </source>
</reference>
<accession>A0A9D1LX56</accession>
<evidence type="ECO:0000313" key="9">
    <source>
        <dbReference type="EMBL" id="HIU49571.1"/>
    </source>
</evidence>
<dbReference type="GO" id="GO:0003723">
    <property type="term" value="F:RNA binding"/>
    <property type="evidence" value="ECO:0007669"/>
    <property type="project" value="UniProtKB-KW"/>
</dbReference>
<dbReference type="EMBL" id="DVNG01000012">
    <property type="protein sequence ID" value="HIU49571.1"/>
    <property type="molecule type" value="Genomic_DNA"/>
</dbReference>